<dbReference type="Gene3D" id="3.60.130.30">
    <property type="match status" value="1"/>
</dbReference>
<dbReference type="STRING" id="231916.A0A409YN89"/>
<dbReference type="InParanoid" id="A0A409YN89"/>
<dbReference type="Proteomes" id="UP000284706">
    <property type="component" value="Unassembled WGS sequence"/>
</dbReference>
<feature type="region of interest" description="Disordered" evidence="1">
    <location>
        <begin position="52"/>
        <end position="118"/>
    </location>
</feature>
<dbReference type="AlphaFoldDB" id="A0A409YN89"/>
<evidence type="ECO:0000313" key="2">
    <source>
        <dbReference type="EMBL" id="PPR04543.1"/>
    </source>
</evidence>
<accession>A0A409YN89</accession>
<feature type="compositionally biased region" description="Polar residues" evidence="1">
    <location>
        <begin position="95"/>
        <end position="118"/>
    </location>
</feature>
<proteinExistence type="predicted"/>
<feature type="compositionally biased region" description="Basic residues" evidence="1">
    <location>
        <begin position="149"/>
        <end position="168"/>
    </location>
</feature>
<evidence type="ECO:0000256" key="1">
    <source>
        <dbReference type="SAM" id="MobiDB-lite"/>
    </source>
</evidence>
<organism evidence="2 3">
    <name type="scientific">Gymnopilus dilepis</name>
    <dbReference type="NCBI Taxonomy" id="231916"/>
    <lineage>
        <taxon>Eukaryota</taxon>
        <taxon>Fungi</taxon>
        <taxon>Dikarya</taxon>
        <taxon>Basidiomycota</taxon>
        <taxon>Agaricomycotina</taxon>
        <taxon>Agaricomycetes</taxon>
        <taxon>Agaricomycetidae</taxon>
        <taxon>Agaricales</taxon>
        <taxon>Agaricineae</taxon>
        <taxon>Hymenogastraceae</taxon>
        <taxon>Gymnopilus</taxon>
    </lineage>
</organism>
<comment type="caution">
    <text evidence="2">The sequence shown here is derived from an EMBL/GenBank/DDBJ whole genome shotgun (WGS) entry which is preliminary data.</text>
</comment>
<keyword evidence="3" id="KW-1185">Reference proteome</keyword>
<feature type="region of interest" description="Disordered" evidence="1">
    <location>
        <begin position="137"/>
        <end position="188"/>
    </location>
</feature>
<reference evidence="2 3" key="1">
    <citation type="journal article" date="2018" name="Evol. Lett.">
        <title>Horizontal gene cluster transfer increased hallucinogenic mushroom diversity.</title>
        <authorList>
            <person name="Reynolds H.T."/>
            <person name="Vijayakumar V."/>
            <person name="Gluck-Thaler E."/>
            <person name="Korotkin H.B."/>
            <person name="Matheny P.B."/>
            <person name="Slot J.C."/>
        </authorList>
    </citation>
    <scope>NUCLEOTIDE SEQUENCE [LARGE SCALE GENOMIC DNA]</scope>
    <source>
        <strain evidence="2 3">SRW20</strain>
    </source>
</reference>
<evidence type="ECO:0000313" key="3">
    <source>
        <dbReference type="Proteomes" id="UP000284706"/>
    </source>
</evidence>
<dbReference type="OrthoDB" id="3202607at2759"/>
<sequence>MDGSQAMPDYISSGEILPEWTGLYTVSSDAAIQLDSLLKAAFLKPEANPPDDLFDLSPLTSPESSAPSTPSTSRSTTASHSPSLQRMGAGPPCSPSSHISHGITSAPSPANATTPSSHPFSAELLAAKLDAVAQARIKKPRPSRALTKAQKKRKVAQKARCRDIRKKQRLDASEASYSNRTPPGDARERYRGAAEPIFMSTNTKRAKVAGTGFVGLDRGSFPSGVVFLDDLVGEGSKYKFLLQKWDGRTPMLVVDRDGRIIAILAGRPEDPTWNEVQREAAQLLEEARCACRVPKKSQHHRRGAFTTLRCGFSHGGGQTSPQNLLNSKTNARVIDRLNNSTPMRRIAGFGSSVFQSWAPDLHQYYVDKLGALQQRDPTLKRPFQNSVFSSTTYNLGPRTVCEPHLDFANLPFGYCAITALGDFDPVKGGHIVLWECKLVVEFPPGSTILIPSSIIHHSNVAVAKDEVRYSATQYAAGGLFRWAEHGFQLTEAYRASLTPFELAELDRRNEHRWAVGLSLMPRLPSVSTL</sequence>
<name>A0A409YN89_9AGAR</name>
<gene>
    <name evidence="2" type="ORF">CVT26_002510</name>
</gene>
<protein>
    <submittedName>
        <fullName evidence="2">Uncharacterized protein</fullName>
    </submittedName>
</protein>
<feature type="compositionally biased region" description="Low complexity" evidence="1">
    <location>
        <begin position="57"/>
        <end position="83"/>
    </location>
</feature>
<dbReference type="EMBL" id="NHYE01000609">
    <property type="protein sequence ID" value="PPR04543.1"/>
    <property type="molecule type" value="Genomic_DNA"/>
</dbReference>